<feature type="region of interest" description="Disordered" evidence="1">
    <location>
        <begin position="1"/>
        <end position="24"/>
    </location>
</feature>
<evidence type="ECO:0000313" key="3">
    <source>
        <dbReference type="Proteomes" id="UP000013569"/>
    </source>
</evidence>
<evidence type="ECO:0000256" key="1">
    <source>
        <dbReference type="SAM" id="MobiDB-lite"/>
    </source>
</evidence>
<evidence type="ECO:0008006" key="4">
    <source>
        <dbReference type="Google" id="ProtNLM"/>
    </source>
</evidence>
<evidence type="ECO:0000313" key="2">
    <source>
        <dbReference type="EMBL" id="EON32996.1"/>
    </source>
</evidence>
<proteinExistence type="predicted"/>
<dbReference type="Proteomes" id="UP000013569">
    <property type="component" value="Unassembled WGS sequence"/>
</dbReference>
<sequence length="423" mass="44360">MTSDAVTSDTGAGSSTGRTDPLALQRRDRPWVGTVLSLLLGPIDLPPLEGVRAAVARVAEENPHARIGWGLDRDELRWIPGAPTEAMVTEGAAWDDTTGIGEVVDAMVADADPHLPLQFVVYPGYLGMVVWHALGDGRSNGALIEAVAGAASGGGYKPVASHPSGRAPVLAAAWATFGRDPKRLRAAFTDRPDRPETPASGLTVPWRPSRKTLYTSIDGAVRDEALSAAREASGKVSNFAVMAFAVTRALREAGIVIAPISNVVVDLRTYLDGDWINGNFLGSLPIRIDDRTSISDVSQSIRSGLRTGRPLAGAVLSSVRTGGRRHRTAIPESADRGMPAVVSFSDVGMRTDIPFAPGGRPVYASSSEPDGPHGVTVVGLHTREASLLSVSFHDNVVDADRVGAALAALTHDFGAIVAGGRVR</sequence>
<feature type="compositionally biased region" description="Polar residues" evidence="1">
    <location>
        <begin position="1"/>
        <end position="18"/>
    </location>
</feature>
<organism evidence="2 3">
    <name type="scientific">Gordonia terrae C-6</name>
    <dbReference type="NCBI Taxonomy" id="1316928"/>
    <lineage>
        <taxon>Bacteria</taxon>
        <taxon>Bacillati</taxon>
        <taxon>Actinomycetota</taxon>
        <taxon>Actinomycetes</taxon>
        <taxon>Mycobacteriales</taxon>
        <taxon>Gordoniaceae</taxon>
        <taxon>Gordonia</taxon>
    </lineage>
</organism>
<dbReference type="PATRIC" id="fig|1316928.3.peg.2007"/>
<reference evidence="2 3" key="1">
    <citation type="journal article" date="2013" name="Genome Announc.">
        <title>Draft Genome Sequence of a Benzothiophene-Desulfurizing Bacterium, Gordona terrae Strain C-6.</title>
        <authorList>
            <person name="Wang W."/>
            <person name="Ma T."/>
            <person name="Ren Y."/>
            <person name="Li G."/>
        </authorList>
    </citation>
    <scope>NUCLEOTIDE SEQUENCE [LARGE SCALE GENOMIC DNA]</scope>
    <source>
        <strain evidence="2 3">C-6</strain>
    </source>
</reference>
<accession>R7YAE2</accession>
<protein>
    <recommendedName>
        <fullName evidence="4">Diacylglycerol O-acyltransferase</fullName>
    </recommendedName>
</protein>
<name>R7YAE2_9ACTN</name>
<comment type="caution">
    <text evidence="2">The sequence shown here is derived from an EMBL/GenBank/DDBJ whole genome shotgun (WGS) entry which is preliminary data.</text>
</comment>
<dbReference type="EMBL" id="AQPW01000009">
    <property type="protein sequence ID" value="EON32996.1"/>
    <property type="molecule type" value="Genomic_DNA"/>
</dbReference>
<gene>
    <name evidence="2" type="ORF">GTC6_10039</name>
</gene>
<dbReference type="AlphaFoldDB" id="R7YAE2"/>